<feature type="binding site" evidence="6">
    <location>
        <position position="47"/>
    </location>
    <ligand>
        <name>Na(+)</name>
        <dbReference type="ChEBI" id="CHEBI:29101"/>
        <label>1</label>
    </ligand>
</feature>
<feature type="transmembrane region" description="Helical" evidence="9">
    <location>
        <begin position="235"/>
        <end position="262"/>
    </location>
</feature>
<feature type="transmembrane region" description="Helical" evidence="9">
    <location>
        <begin position="576"/>
        <end position="598"/>
    </location>
</feature>
<feature type="disulfide bond" evidence="7">
    <location>
        <begin position="153"/>
        <end position="162"/>
    </location>
</feature>
<dbReference type="SUPFAM" id="SSF161070">
    <property type="entry name" value="SNF-like"/>
    <property type="match status" value="2"/>
</dbReference>
<dbReference type="PROSITE" id="PS00610">
    <property type="entry name" value="NA_NEUROTRAN_SYMP_1"/>
    <property type="match status" value="1"/>
</dbReference>
<feature type="transmembrane region" description="Helical" evidence="9">
    <location>
        <begin position="618"/>
        <end position="636"/>
    </location>
</feature>
<dbReference type="GO" id="GO:0046872">
    <property type="term" value="F:metal ion binding"/>
    <property type="evidence" value="ECO:0007669"/>
    <property type="project" value="UniProtKB-KW"/>
</dbReference>
<dbReference type="GO" id="GO:0005332">
    <property type="term" value="F:gamma-aminobutyric acid:sodium:chloride symporter activity"/>
    <property type="evidence" value="ECO:0007669"/>
    <property type="project" value="Ensembl"/>
</dbReference>
<keyword evidence="6" id="KW-0915">Sodium</keyword>
<dbReference type="GO" id="GO:0089718">
    <property type="term" value="P:amino acid import across plasma membrane"/>
    <property type="evidence" value="ECO:0007669"/>
    <property type="project" value="Ensembl"/>
</dbReference>
<dbReference type="GO" id="GO:0005886">
    <property type="term" value="C:plasma membrane"/>
    <property type="evidence" value="ECO:0007669"/>
    <property type="project" value="Ensembl"/>
</dbReference>
<evidence type="ECO:0000256" key="1">
    <source>
        <dbReference type="ARBA" id="ARBA00004141"/>
    </source>
</evidence>
<reference evidence="11 12" key="1">
    <citation type="submission" date="2025-04" db="UniProtKB">
        <authorList>
            <consortium name="RefSeq"/>
        </authorList>
    </citation>
    <scope>IDENTIFICATION</scope>
    <source>
        <tissue evidence="11 12">Blood</tissue>
    </source>
</reference>
<dbReference type="PROSITE" id="PS00754">
    <property type="entry name" value="NA_NEUROTRAN_SYMP_2"/>
    <property type="match status" value="1"/>
</dbReference>
<dbReference type="STRING" id="9749.A0A2Y9NNR6"/>
<dbReference type="PROSITE" id="PS50267">
    <property type="entry name" value="NA_NEUROTRAN_SYMP_3"/>
    <property type="match status" value="1"/>
</dbReference>
<gene>
    <name evidence="11 12 13" type="primary">SLC6A13</name>
</gene>
<feature type="binding site" evidence="6">
    <location>
        <position position="50"/>
    </location>
    <ligand>
        <name>Na(+)</name>
        <dbReference type="ChEBI" id="CHEBI:29101"/>
        <label>1</label>
    </ligand>
</feature>
<protein>
    <recommendedName>
        <fullName evidence="8">Transporter</fullName>
    </recommendedName>
</protein>
<feature type="transmembrane region" description="Helical" evidence="9">
    <location>
        <begin position="359"/>
        <end position="388"/>
    </location>
</feature>
<evidence type="ECO:0000313" key="10">
    <source>
        <dbReference type="Proteomes" id="UP000248483"/>
    </source>
</evidence>
<evidence type="ECO:0000256" key="7">
    <source>
        <dbReference type="PIRSR" id="PIRSR600175-2"/>
    </source>
</evidence>
<feature type="binding site" evidence="6">
    <location>
        <position position="289"/>
    </location>
    <ligand>
        <name>Na(+)</name>
        <dbReference type="ChEBI" id="CHEBI:29101"/>
        <label>1</label>
    </ligand>
</feature>
<dbReference type="GO" id="GO:0042995">
    <property type="term" value="C:cell projection"/>
    <property type="evidence" value="ECO:0007669"/>
    <property type="project" value="TreeGrafter"/>
</dbReference>
<evidence type="ECO:0000313" key="12">
    <source>
        <dbReference type="RefSeq" id="XP_022432972.1"/>
    </source>
</evidence>
<feature type="transmembrane region" description="Helical" evidence="9">
    <location>
        <begin position="71"/>
        <end position="92"/>
    </location>
</feature>
<evidence type="ECO:0000313" key="11">
    <source>
        <dbReference type="RefSeq" id="XP_022432971.1"/>
    </source>
</evidence>
<dbReference type="KEGG" id="dle:111176616"/>
<dbReference type="InterPro" id="IPR037272">
    <property type="entry name" value="SNS_sf"/>
</dbReference>
<evidence type="ECO:0000256" key="3">
    <source>
        <dbReference type="ARBA" id="ARBA00022692"/>
    </source>
</evidence>
<dbReference type="CTD" id="6540"/>
<keyword evidence="6" id="KW-0479">Metal-binding</keyword>
<keyword evidence="10" id="KW-1185">Reference proteome</keyword>
<feature type="binding site" evidence="6">
    <location>
        <position position="54"/>
    </location>
    <ligand>
        <name>Na(+)</name>
        <dbReference type="ChEBI" id="CHEBI:29101"/>
        <label>1</label>
    </ligand>
</feature>
<name>A0A2Y9NNR6_DELLE</name>
<keyword evidence="2 8" id="KW-0813">Transport</keyword>
<dbReference type="AlphaFoldDB" id="A0A2Y9NNR6"/>
<dbReference type="Proteomes" id="UP000248483">
    <property type="component" value="Unplaced"/>
</dbReference>
<feature type="transmembrane region" description="Helical" evidence="9">
    <location>
        <begin position="203"/>
        <end position="223"/>
    </location>
</feature>
<organism evidence="10 12">
    <name type="scientific">Delphinapterus leucas</name>
    <name type="common">Beluga whale</name>
    <dbReference type="NCBI Taxonomy" id="9749"/>
    <lineage>
        <taxon>Eukaryota</taxon>
        <taxon>Metazoa</taxon>
        <taxon>Chordata</taxon>
        <taxon>Craniata</taxon>
        <taxon>Vertebrata</taxon>
        <taxon>Euteleostomi</taxon>
        <taxon>Mammalia</taxon>
        <taxon>Eutheria</taxon>
        <taxon>Laurasiatheria</taxon>
        <taxon>Artiodactyla</taxon>
        <taxon>Whippomorpha</taxon>
        <taxon>Cetacea</taxon>
        <taxon>Odontoceti</taxon>
        <taxon>Monodontidae</taxon>
        <taxon>Delphinapterus</taxon>
    </lineage>
</organism>
<keyword evidence="7" id="KW-1015">Disulfide bond</keyword>
<evidence type="ECO:0000256" key="5">
    <source>
        <dbReference type="ARBA" id="ARBA00023136"/>
    </source>
</evidence>
<evidence type="ECO:0000256" key="9">
    <source>
        <dbReference type="SAM" id="Phobius"/>
    </source>
</evidence>
<sequence length="682" mass="76087">MDSRVSSTTSNGETKPVCPGMEKAGEAGALQRGHWNNKVEFVLSVAGEIVGLGNVWRFPYLCYKNGGGAFFIPYLIFLFTCGIPVFLLETALGQYTSQGGITAWRKICPIFEGIGYASQTIVILLNIYYIIVLAWALFYLFSSFTIDLPWGSCRHDWNTEHCVEFQRASSSVNVSSENATSPVIEFWERRVLKISDGIQHLGALRWELALCLLLAWVICYFCIWKGVKSTGKVVYFTATFPYLMLVVLLIRGVTLPGAAQGIQFYLYPNLTRLWDPQVWMDAGTQIFFSFAICLGCLTALGSYNKYHNNCYRDCIALCFLNSGTSFVAGFAIFSILGFMSQEQGVPISEVAESGPGLAFIAYPRAVVMLPFSPLWACCFFFMVVLLGLDSQVLRGGRSEPEGRWCVWAGGSEQRTAGGWASVRCGCPAREQRELWRVGPLRGCQEAGRAAPGARRQLVDGASREGACPPILRPLVQFVCVESLVTALVDMYPGVFRKKNRREVLILGVSVTSFLVGLVMLTEGGMYVFQLFDYYAASGMCLLFVAIFESLCVAWAYGAGRFYDNIEDMIGYRPWPLIKYCWLFLTPAVCTATFLSSLIKYTPLTYNKKYLYPWWGDALGWLLALSSMICIPAWSCYKLSTLKGSFRERVRQLMCPAEDLPQWARAEPSAPATPRTSELESHC</sequence>
<keyword evidence="8" id="KW-0769">Symport</keyword>
<feature type="transmembrane region" description="Helical" evidence="9">
    <location>
        <begin position="503"/>
        <end position="521"/>
    </location>
</feature>
<feature type="binding site" evidence="6">
    <location>
        <position position="389"/>
    </location>
    <ligand>
        <name>Na(+)</name>
        <dbReference type="ChEBI" id="CHEBI:29101"/>
        <label>1</label>
    </ligand>
</feature>
<evidence type="ECO:0000256" key="8">
    <source>
        <dbReference type="RuleBase" id="RU003732"/>
    </source>
</evidence>
<keyword evidence="4 9" id="KW-1133">Transmembrane helix</keyword>
<comment type="subcellular location">
    <subcellularLocation>
        <location evidence="1">Membrane</location>
        <topology evidence="1">Multi-pass membrane protein</topology>
    </subcellularLocation>
</comment>
<dbReference type="InterPro" id="IPR000175">
    <property type="entry name" value="Na/ntran_symport"/>
</dbReference>
<dbReference type="Pfam" id="PF00209">
    <property type="entry name" value="SNF"/>
    <property type="match status" value="2"/>
</dbReference>
<comment type="similarity">
    <text evidence="8">Belongs to the sodium:neurotransmitter symporter (SNF) (TC 2.A.22) family.</text>
</comment>
<dbReference type="GeneID" id="111176616"/>
<feature type="binding site" evidence="6">
    <location>
        <position position="390"/>
    </location>
    <ligand>
        <name>Na(+)</name>
        <dbReference type="ChEBI" id="CHEBI:29101"/>
        <label>1</label>
    </ligand>
</feature>
<evidence type="ECO:0000256" key="2">
    <source>
        <dbReference type="ARBA" id="ARBA00022448"/>
    </source>
</evidence>
<feature type="transmembrane region" description="Helical" evidence="9">
    <location>
        <begin position="113"/>
        <end position="141"/>
    </location>
</feature>
<feature type="transmembrane region" description="Helical" evidence="9">
    <location>
        <begin position="282"/>
        <end position="303"/>
    </location>
</feature>
<dbReference type="PANTHER" id="PTHR11616:SF111">
    <property type="entry name" value="SODIUM- AND CHLORIDE-DEPENDENT GABA TRANSPORTER 2"/>
    <property type="match status" value="1"/>
</dbReference>
<dbReference type="PRINTS" id="PR00176">
    <property type="entry name" value="NANEUSMPORT"/>
</dbReference>
<evidence type="ECO:0000313" key="13">
    <source>
        <dbReference type="RefSeq" id="XP_022432973.1"/>
    </source>
</evidence>
<dbReference type="RefSeq" id="XP_022432972.1">
    <property type="nucleotide sequence ID" value="XM_022577264.1"/>
</dbReference>
<evidence type="ECO:0000256" key="4">
    <source>
        <dbReference type="ARBA" id="ARBA00022989"/>
    </source>
</evidence>
<feature type="binding site" evidence="6">
    <location>
        <position position="386"/>
    </location>
    <ligand>
        <name>Na(+)</name>
        <dbReference type="ChEBI" id="CHEBI:29101"/>
        <label>1</label>
    </ligand>
</feature>
<evidence type="ECO:0000256" key="6">
    <source>
        <dbReference type="PIRSR" id="PIRSR600175-1"/>
    </source>
</evidence>
<keyword evidence="5 9" id="KW-0472">Membrane</keyword>
<dbReference type="RefSeq" id="XP_022432971.1">
    <property type="nucleotide sequence ID" value="XM_022577263.1"/>
</dbReference>
<feature type="binding site" evidence="6">
    <location>
        <position position="321"/>
    </location>
    <ligand>
        <name>Na(+)</name>
        <dbReference type="ChEBI" id="CHEBI:29101"/>
        <label>1</label>
    </ligand>
</feature>
<proteinExistence type="inferred from homology"/>
<feature type="transmembrane region" description="Helical" evidence="9">
    <location>
        <begin position="533"/>
        <end position="556"/>
    </location>
</feature>
<dbReference type="RefSeq" id="XP_022432973.1">
    <property type="nucleotide sequence ID" value="XM_022577265.1"/>
</dbReference>
<accession>A0A2Y9NNR6</accession>
<dbReference type="PANTHER" id="PTHR11616">
    <property type="entry name" value="SODIUM/CHLORIDE DEPENDENT TRANSPORTER"/>
    <property type="match status" value="1"/>
</dbReference>
<feature type="transmembrane region" description="Helical" evidence="9">
    <location>
        <begin position="315"/>
        <end position="339"/>
    </location>
</feature>
<keyword evidence="3 8" id="KW-0812">Transmembrane</keyword>